<feature type="domain" description="Phospholipid/glycerol acyltransferase" evidence="4">
    <location>
        <begin position="51"/>
        <end position="163"/>
    </location>
</feature>
<evidence type="ECO:0000259" key="4">
    <source>
        <dbReference type="SMART" id="SM00563"/>
    </source>
</evidence>
<organism evidence="5 6">
    <name type="scientific">Luteimonas colneyensis</name>
    <dbReference type="NCBI Taxonomy" id="2762230"/>
    <lineage>
        <taxon>Bacteria</taxon>
        <taxon>Pseudomonadati</taxon>
        <taxon>Pseudomonadota</taxon>
        <taxon>Gammaproteobacteria</taxon>
        <taxon>Lysobacterales</taxon>
        <taxon>Lysobacteraceae</taxon>
        <taxon>Luteimonas</taxon>
    </lineage>
</organism>
<dbReference type="SMART" id="SM00563">
    <property type="entry name" value="PlsC"/>
    <property type="match status" value="1"/>
</dbReference>
<comment type="pathway">
    <text evidence="1">Lipid metabolism.</text>
</comment>
<dbReference type="Proteomes" id="UP000647183">
    <property type="component" value="Unassembled WGS sequence"/>
</dbReference>
<keyword evidence="2" id="KW-0808">Transferase</keyword>
<dbReference type="EMBL" id="JACSQJ010000002">
    <property type="protein sequence ID" value="MBD7987587.1"/>
    <property type="molecule type" value="Genomic_DNA"/>
</dbReference>
<proteinExistence type="predicted"/>
<dbReference type="GO" id="GO:0016746">
    <property type="term" value="F:acyltransferase activity"/>
    <property type="evidence" value="ECO:0007669"/>
    <property type="project" value="UniProtKB-KW"/>
</dbReference>
<reference evidence="5 6" key="1">
    <citation type="submission" date="2020-08" db="EMBL/GenBank/DDBJ databases">
        <title>A Genomic Blueprint of the Chicken Gut Microbiome.</title>
        <authorList>
            <person name="Gilroy R."/>
            <person name="Ravi A."/>
            <person name="Getino M."/>
            <person name="Pursley I."/>
            <person name="Horton D.L."/>
            <person name="Alikhan N.-F."/>
            <person name="Baker D."/>
            <person name="Gharbi K."/>
            <person name="Hall N."/>
            <person name="Watson M."/>
            <person name="Adriaenssens E.M."/>
            <person name="Foster-Nyarko E."/>
            <person name="Jarju S."/>
            <person name="Secka A."/>
            <person name="Antonio M."/>
            <person name="Oren A."/>
            <person name="Chaudhuri R."/>
            <person name="La Ragione R.M."/>
            <person name="Hildebrand F."/>
            <person name="Pallen M.J."/>
        </authorList>
    </citation>
    <scope>NUCLEOTIDE SEQUENCE [LARGE SCALE GENOMIC DNA]</scope>
    <source>
        <strain evidence="5 6">Sa2BVA3</strain>
    </source>
</reference>
<evidence type="ECO:0000256" key="1">
    <source>
        <dbReference type="ARBA" id="ARBA00005189"/>
    </source>
</evidence>
<evidence type="ECO:0000256" key="2">
    <source>
        <dbReference type="ARBA" id="ARBA00022679"/>
    </source>
</evidence>
<gene>
    <name evidence="5" type="ORF">H9645_06040</name>
</gene>
<comment type="caution">
    <text evidence="5">The sequence shown here is derived from an EMBL/GenBank/DDBJ whole genome shotgun (WGS) entry which is preliminary data.</text>
</comment>
<evidence type="ECO:0000313" key="5">
    <source>
        <dbReference type="EMBL" id="MBD7987587.1"/>
    </source>
</evidence>
<protein>
    <submittedName>
        <fullName evidence="5">Lysophospholipid acyltransferase family protein</fullName>
    </submittedName>
</protein>
<dbReference type="RefSeq" id="WP_191728815.1">
    <property type="nucleotide sequence ID" value="NZ_JACSQJ010000002.1"/>
</dbReference>
<evidence type="ECO:0000256" key="3">
    <source>
        <dbReference type="ARBA" id="ARBA00023315"/>
    </source>
</evidence>
<accession>A0ABR8UHT7</accession>
<dbReference type="PANTHER" id="PTHR10434:SF9">
    <property type="entry name" value="PHOSPHOLIPID_GLYCEROL ACYLTRANSFERASE DOMAIN-CONTAINING PROTEIN"/>
    <property type="match status" value="1"/>
</dbReference>
<dbReference type="SUPFAM" id="SSF69593">
    <property type="entry name" value="Glycerol-3-phosphate (1)-acyltransferase"/>
    <property type="match status" value="1"/>
</dbReference>
<keyword evidence="6" id="KW-1185">Reference proteome</keyword>
<dbReference type="Pfam" id="PF01553">
    <property type="entry name" value="Acyltransferase"/>
    <property type="match status" value="1"/>
</dbReference>
<keyword evidence="3 5" id="KW-0012">Acyltransferase</keyword>
<dbReference type="PANTHER" id="PTHR10434">
    <property type="entry name" value="1-ACYL-SN-GLYCEROL-3-PHOSPHATE ACYLTRANSFERASE"/>
    <property type="match status" value="1"/>
</dbReference>
<evidence type="ECO:0000313" key="6">
    <source>
        <dbReference type="Proteomes" id="UP000647183"/>
    </source>
</evidence>
<dbReference type="CDD" id="cd07988">
    <property type="entry name" value="LPLAT_ABO13168-like"/>
    <property type="match status" value="1"/>
</dbReference>
<dbReference type="InterPro" id="IPR002123">
    <property type="entry name" value="Plipid/glycerol_acylTrfase"/>
</dbReference>
<sequence>MTAASDDLLPELPPRVPRVKPNRFTRWFGRSILRLGGWRMVGEFPDVPRVVLIGAPHSSNWDGIWGFAAKLGLGLDIKILGKRELFWWPLSLLLDALGVIAIDRGRSSGVVEQVAAMLRGREQLWFGLAPEGTRKPVEHWKSGFLKIARAADVPVLPVYFHYPERVIGVGPLFHVGDDAEADMRRIREWYRPWKGRNRGTV</sequence>
<name>A0ABR8UHT7_9GAMM</name>